<accession>A0A7V0LUT8</accession>
<gene>
    <name evidence="6" type="ORF">ENH14_03625</name>
</gene>
<dbReference type="PANTHER" id="PTHR48102">
    <property type="entry name" value="ATP-DEPENDENT CLP PROTEASE ATP-BINDING SUBUNIT CLPX-LIKE, MITOCHONDRIAL-RELATED"/>
    <property type="match status" value="1"/>
</dbReference>
<organism evidence="6">
    <name type="scientific">candidate division WOR-3 bacterium</name>
    <dbReference type="NCBI Taxonomy" id="2052148"/>
    <lineage>
        <taxon>Bacteria</taxon>
        <taxon>Bacteria division WOR-3</taxon>
    </lineage>
</organism>
<dbReference type="GO" id="GO:0016887">
    <property type="term" value="F:ATP hydrolysis activity"/>
    <property type="evidence" value="ECO:0007669"/>
    <property type="project" value="InterPro"/>
</dbReference>
<sequence>MADNKFLTPKEIVERLNRYIIGQDEAKKIVAIAIRNRWRRQNVQGPLREEIVPNNIIMIGPTGVGKTEIARRLAQLVKAPFIKVEATKFTEVGYVGKDVESMVRDLVEVSINMVKTEKIKEIEKKAEESAFKRLLEMILPGIGNTPKKDHYLQMLKDGYFDERFVEIDIEKRIPPIMEVISSQGMEEVNFQIPEELEALFPPIKKR</sequence>
<dbReference type="GO" id="GO:0009376">
    <property type="term" value="C:HslUV protease complex"/>
    <property type="evidence" value="ECO:0007669"/>
    <property type="project" value="TreeGrafter"/>
</dbReference>
<evidence type="ECO:0000256" key="4">
    <source>
        <dbReference type="ARBA" id="ARBA00023186"/>
    </source>
</evidence>
<dbReference type="GO" id="GO:0005524">
    <property type="term" value="F:ATP binding"/>
    <property type="evidence" value="ECO:0007669"/>
    <property type="project" value="UniProtKB-KW"/>
</dbReference>
<keyword evidence="2" id="KW-0547">Nucleotide-binding</keyword>
<dbReference type="SUPFAM" id="SSF52540">
    <property type="entry name" value="P-loop containing nucleoside triphosphate hydrolases"/>
    <property type="match status" value="1"/>
</dbReference>
<proteinExistence type="inferred from homology"/>
<keyword evidence="3" id="KW-0067">ATP-binding</keyword>
<dbReference type="PANTHER" id="PTHR48102:SF3">
    <property type="entry name" value="ATP-DEPENDENT PROTEASE ATPASE SUBUNIT HSLU"/>
    <property type="match status" value="1"/>
</dbReference>
<comment type="caution">
    <text evidence="6">The sequence shown here is derived from an EMBL/GenBank/DDBJ whole genome shotgun (WGS) entry which is preliminary data.</text>
</comment>
<dbReference type="EMBL" id="DRDR01000159">
    <property type="protein sequence ID" value="HDL60528.1"/>
    <property type="molecule type" value="Genomic_DNA"/>
</dbReference>
<dbReference type="Proteomes" id="UP000886381">
    <property type="component" value="Unassembled WGS sequence"/>
</dbReference>
<dbReference type="InterPro" id="IPR050052">
    <property type="entry name" value="ATP-dep_Clp_protease_ClpX"/>
</dbReference>
<dbReference type="Gene3D" id="3.40.50.300">
    <property type="entry name" value="P-loop containing nucleotide triphosphate hydrolases"/>
    <property type="match status" value="1"/>
</dbReference>
<evidence type="ECO:0000256" key="2">
    <source>
        <dbReference type="ARBA" id="ARBA00022741"/>
    </source>
</evidence>
<keyword evidence="4" id="KW-0143">Chaperone</keyword>
<evidence type="ECO:0000313" key="6">
    <source>
        <dbReference type="EMBL" id="HDL60528.1"/>
    </source>
</evidence>
<feature type="non-terminal residue" evidence="6">
    <location>
        <position position="206"/>
    </location>
</feature>
<dbReference type="FunFam" id="3.40.50.300:FF:000220">
    <property type="entry name" value="ATP-dependent protease ATPase subunit HslU"/>
    <property type="match status" value="1"/>
</dbReference>
<evidence type="ECO:0000259" key="5">
    <source>
        <dbReference type="Pfam" id="PF00004"/>
    </source>
</evidence>
<dbReference type="InterPro" id="IPR027417">
    <property type="entry name" value="P-loop_NTPase"/>
</dbReference>
<dbReference type="Pfam" id="PF00004">
    <property type="entry name" value="AAA"/>
    <property type="match status" value="1"/>
</dbReference>
<reference evidence="6" key="1">
    <citation type="journal article" date="2020" name="mSystems">
        <title>Genome- and Community-Level Interaction Insights into Carbon Utilization and Element Cycling Functions of Hydrothermarchaeota in Hydrothermal Sediment.</title>
        <authorList>
            <person name="Zhou Z."/>
            <person name="Liu Y."/>
            <person name="Xu W."/>
            <person name="Pan J."/>
            <person name="Luo Z.H."/>
            <person name="Li M."/>
        </authorList>
    </citation>
    <scope>NUCLEOTIDE SEQUENCE [LARGE SCALE GENOMIC DNA]</scope>
    <source>
        <strain evidence="6">HyVt-28</strain>
    </source>
</reference>
<dbReference type="AlphaFoldDB" id="A0A7V0LUT8"/>
<protein>
    <submittedName>
        <fullName evidence="6">AAA family ATPase</fullName>
    </submittedName>
</protein>
<comment type="similarity">
    <text evidence="1">Belongs to the ClpX chaperone family. HslU subfamily.</text>
</comment>
<evidence type="ECO:0000256" key="3">
    <source>
        <dbReference type="ARBA" id="ARBA00022840"/>
    </source>
</evidence>
<feature type="domain" description="ATPase AAA-type core" evidence="5">
    <location>
        <begin position="56"/>
        <end position="106"/>
    </location>
</feature>
<name>A0A7V0LUT8_UNCW3</name>
<evidence type="ECO:0000256" key="1">
    <source>
        <dbReference type="ARBA" id="ARBA00009771"/>
    </source>
</evidence>
<dbReference type="InterPro" id="IPR003959">
    <property type="entry name" value="ATPase_AAA_core"/>
</dbReference>
<dbReference type="Gene3D" id="1.10.8.10">
    <property type="entry name" value="DNA helicase RuvA subunit, C-terminal domain"/>
    <property type="match status" value="1"/>
</dbReference>
<dbReference type="GO" id="GO:0051603">
    <property type="term" value="P:proteolysis involved in protein catabolic process"/>
    <property type="evidence" value="ECO:0007669"/>
    <property type="project" value="TreeGrafter"/>
</dbReference>